<accession>A0A9W7A9Z6</accession>
<dbReference type="PANTHER" id="PTHR30383">
    <property type="entry name" value="THIOESTERASE 1/PROTEASE 1/LYSOPHOSPHOLIPASE L1"/>
    <property type="match status" value="1"/>
</dbReference>
<comment type="caution">
    <text evidence="2">The sequence shown here is derived from an EMBL/GenBank/DDBJ whole genome shotgun (WGS) entry which is preliminary data.</text>
</comment>
<dbReference type="InterPro" id="IPR051532">
    <property type="entry name" value="Ester_Hydrolysis_Enzymes"/>
</dbReference>
<protein>
    <recommendedName>
        <fullName evidence="1">SGNH hydrolase-type esterase domain-containing protein</fullName>
    </recommendedName>
</protein>
<dbReference type="GO" id="GO:0004622">
    <property type="term" value="F:phosphatidylcholine lysophospholipase activity"/>
    <property type="evidence" value="ECO:0007669"/>
    <property type="project" value="TreeGrafter"/>
</dbReference>
<dbReference type="SUPFAM" id="SSF52266">
    <property type="entry name" value="SGNH hydrolase"/>
    <property type="match status" value="1"/>
</dbReference>
<gene>
    <name evidence="2" type="ORF">TrRE_jg7536</name>
</gene>
<evidence type="ECO:0000313" key="2">
    <source>
        <dbReference type="EMBL" id="GMH68249.1"/>
    </source>
</evidence>
<evidence type="ECO:0000259" key="1">
    <source>
        <dbReference type="Pfam" id="PF13472"/>
    </source>
</evidence>
<dbReference type="Proteomes" id="UP001165082">
    <property type="component" value="Unassembled WGS sequence"/>
</dbReference>
<sequence>MVKVCFFGDSLVAGMVSSGSDKYYPPSSVSARAKPKWTVVNEGIPGDMLAEMPSRLNSLFRDSARKHRGSIDAVAFMGGTNDIRMGRRTDDILNDLRQVAETSSRHGAALVLMTIPGNSSDAVGEIGAKRAGINDFIVGASEELNYTVVDISSAIPFGEGGMYGEDGVHMTRKGYKKVGDLAFQALSAAVKRVTKDK</sequence>
<dbReference type="PANTHER" id="PTHR30383:SF5">
    <property type="entry name" value="SGNH HYDROLASE-TYPE ESTERASE DOMAIN-CONTAINING PROTEIN"/>
    <property type="match status" value="1"/>
</dbReference>
<dbReference type="AlphaFoldDB" id="A0A9W7A9Z6"/>
<dbReference type="Pfam" id="PF13472">
    <property type="entry name" value="Lipase_GDSL_2"/>
    <property type="match status" value="1"/>
</dbReference>
<feature type="domain" description="SGNH hydrolase-type esterase" evidence="1">
    <location>
        <begin position="6"/>
        <end position="176"/>
    </location>
</feature>
<dbReference type="OrthoDB" id="408760at2759"/>
<reference evidence="2" key="1">
    <citation type="submission" date="2022-07" db="EMBL/GenBank/DDBJ databases">
        <title>Genome analysis of Parmales, a sister group of diatoms, reveals the evolutionary specialization of diatoms from phago-mixotrophs to photoautotrophs.</title>
        <authorList>
            <person name="Ban H."/>
            <person name="Sato S."/>
            <person name="Yoshikawa S."/>
            <person name="Kazumasa Y."/>
            <person name="Nakamura Y."/>
            <person name="Ichinomiya M."/>
            <person name="Saitoh K."/>
            <person name="Sato N."/>
            <person name="Blanc-Mathieu R."/>
            <person name="Endo H."/>
            <person name="Kuwata A."/>
            <person name="Ogata H."/>
        </authorList>
    </citation>
    <scope>NUCLEOTIDE SEQUENCE</scope>
</reference>
<dbReference type="CDD" id="cd00229">
    <property type="entry name" value="SGNH_hydrolase"/>
    <property type="match status" value="1"/>
</dbReference>
<dbReference type="Gene3D" id="3.40.50.1110">
    <property type="entry name" value="SGNH hydrolase"/>
    <property type="match status" value="1"/>
</dbReference>
<organism evidence="2 3">
    <name type="scientific">Triparma retinervis</name>
    <dbReference type="NCBI Taxonomy" id="2557542"/>
    <lineage>
        <taxon>Eukaryota</taxon>
        <taxon>Sar</taxon>
        <taxon>Stramenopiles</taxon>
        <taxon>Ochrophyta</taxon>
        <taxon>Bolidophyceae</taxon>
        <taxon>Parmales</taxon>
        <taxon>Triparmaceae</taxon>
        <taxon>Triparma</taxon>
    </lineage>
</organism>
<name>A0A9W7A9Z6_9STRA</name>
<keyword evidence="3" id="KW-1185">Reference proteome</keyword>
<evidence type="ECO:0000313" key="3">
    <source>
        <dbReference type="Proteomes" id="UP001165082"/>
    </source>
</evidence>
<proteinExistence type="predicted"/>
<dbReference type="InterPro" id="IPR036514">
    <property type="entry name" value="SGNH_hydro_sf"/>
</dbReference>
<dbReference type="InterPro" id="IPR013830">
    <property type="entry name" value="SGNH_hydro"/>
</dbReference>
<dbReference type="EMBL" id="BRXZ01002701">
    <property type="protein sequence ID" value="GMH68249.1"/>
    <property type="molecule type" value="Genomic_DNA"/>
</dbReference>